<dbReference type="NCBIfam" id="NF033749">
    <property type="entry name" value="bact_hemeryth"/>
    <property type="match status" value="1"/>
</dbReference>
<dbReference type="Pfam" id="PF01814">
    <property type="entry name" value="Hemerythrin"/>
    <property type="match status" value="1"/>
</dbReference>
<name>A0ABT1SBR2_9FIRM</name>
<dbReference type="Gene3D" id="1.20.120.50">
    <property type="entry name" value="Hemerythrin-like"/>
    <property type="match status" value="1"/>
</dbReference>
<evidence type="ECO:0000256" key="2">
    <source>
        <dbReference type="ARBA" id="ARBA00022723"/>
    </source>
</evidence>
<evidence type="ECO:0000256" key="3">
    <source>
        <dbReference type="ARBA" id="ARBA00023004"/>
    </source>
</evidence>
<dbReference type="InterPro" id="IPR012827">
    <property type="entry name" value="Hemerythrin_metal-bd"/>
</dbReference>
<accession>A0ABT1SBR2</accession>
<protein>
    <submittedName>
        <fullName evidence="5">Bacteriohemerythrin</fullName>
    </submittedName>
</protein>
<comment type="caution">
    <text evidence="5">The sequence shown here is derived from an EMBL/GenBank/DDBJ whole genome shotgun (WGS) entry which is preliminary data.</text>
</comment>
<sequence length="137" mass="16424">MFKWKDDFSVNIEKINEQHKELFKMGTELYNLVSAKDGVDRYDEIMTVIHRLAEYTIEHFTYEEELMKIHGYKDFDNHKKQHDVFVAKIQSIKADDVDVKQRKIGMDLIVFIANWIENHILVTDMKYKNYLNSKGVY</sequence>
<gene>
    <name evidence="5" type="ORF">NE686_09995</name>
</gene>
<dbReference type="RefSeq" id="WP_256311406.1">
    <property type="nucleotide sequence ID" value="NZ_JANGAC010000006.1"/>
</dbReference>
<dbReference type="PROSITE" id="PS00550">
    <property type="entry name" value="HEMERYTHRINS"/>
    <property type="match status" value="1"/>
</dbReference>
<organism evidence="5 6">
    <name type="scientific">Tissierella carlieri</name>
    <dbReference type="NCBI Taxonomy" id="689904"/>
    <lineage>
        <taxon>Bacteria</taxon>
        <taxon>Bacillati</taxon>
        <taxon>Bacillota</taxon>
        <taxon>Tissierellia</taxon>
        <taxon>Tissierellales</taxon>
        <taxon>Tissierellaceae</taxon>
        <taxon>Tissierella</taxon>
    </lineage>
</organism>
<evidence type="ECO:0000256" key="1">
    <source>
        <dbReference type="ARBA" id="ARBA00010587"/>
    </source>
</evidence>
<keyword evidence="3" id="KW-0408">Iron</keyword>
<evidence type="ECO:0000313" key="6">
    <source>
        <dbReference type="Proteomes" id="UP001524478"/>
    </source>
</evidence>
<proteinExistence type="inferred from homology"/>
<reference evidence="5 6" key="1">
    <citation type="submission" date="2022-06" db="EMBL/GenBank/DDBJ databases">
        <title>Isolation of gut microbiota from human fecal samples.</title>
        <authorList>
            <person name="Pamer E.G."/>
            <person name="Barat B."/>
            <person name="Waligurski E."/>
            <person name="Medina S."/>
            <person name="Paddock L."/>
            <person name="Mostad J."/>
        </authorList>
    </citation>
    <scope>NUCLEOTIDE SEQUENCE [LARGE SCALE GENOMIC DNA]</scope>
    <source>
        <strain evidence="5 6">DFI.7.95</strain>
    </source>
</reference>
<dbReference type="SUPFAM" id="SSF47188">
    <property type="entry name" value="Hemerythrin-like"/>
    <property type="match status" value="1"/>
</dbReference>
<evidence type="ECO:0000313" key="5">
    <source>
        <dbReference type="EMBL" id="MCQ4923417.1"/>
    </source>
</evidence>
<dbReference type="NCBIfam" id="TIGR02481">
    <property type="entry name" value="hemeryth_dom"/>
    <property type="match status" value="1"/>
</dbReference>
<dbReference type="Proteomes" id="UP001524478">
    <property type="component" value="Unassembled WGS sequence"/>
</dbReference>
<dbReference type="InterPro" id="IPR012312">
    <property type="entry name" value="Hemerythrin-like"/>
</dbReference>
<dbReference type="PANTHER" id="PTHR37164:SF1">
    <property type="entry name" value="BACTERIOHEMERYTHRIN"/>
    <property type="match status" value="1"/>
</dbReference>
<keyword evidence="6" id="KW-1185">Reference proteome</keyword>
<dbReference type="InterPro" id="IPR050669">
    <property type="entry name" value="Hemerythrin"/>
</dbReference>
<dbReference type="InterPro" id="IPR016131">
    <property type="entry name" value="Haemerythrin_Fe_BS"/>
</dbReference>
<dbReference type="PANTHER" id="PTHR37164">
    <property type="entry name" value="BACTERIOHEMERYTHRIN"/>
    <property type="match status" value="1"/>
</dbReference>
<dbReference type="InterPro" id="IPR035938">
    <property type="entry name" value="Hemerythrin-like_sf"/>
</dbReference>
<feature type="domain" description="Hemerythrin-like" evidence="4">
    <location>
        <begin position="12"/>
        <end position="129"/>
    </location>
</feature>
<dbReference type="CDD" id="cd12107">
    <property type="entry name" value="Hemerythrin"/>
    <property type="match status" value="1"/>
</dbReference>
<evidence type="ECO:0000259" key="4">
    <source>
        <dbReference type="Pfam" id="PF01814"/>
    </source>
</evidence>
<comment type="similarity">
    <text evidence="1">Belongs to the hemerythrin family.</text>
</comment>
<dbReference type="EMBL" id="JANGAC010000006">
    <property type="protein sequence ID" value="MCQ4923417.1"/>
    <property type="molecule type" value="Genomic_DNA"/>
</dbReference>
<keyword evidence="2" id="KW-0479">Metal-binding</keyword>